<evidence type="ECO:0000259" key="1">
    <source>
        <dbReference type="PROSITE" id="PS50042"/>
    </source>
</evidence>
<comment type="caution">
    <text evidence="2">The sequence shown here is derived from an EMBL/GenBank/DDBJ whole genome shotgun (WGS) entry which is preliminary data.</text>
</comment>
<reference evidence="2 3" key="1">
    <citation type="submission" date="2024-06" db="EMBL/GenBank/DDBJ databases">
        <title>Genome of Rhodovulum iodosum, a marine photoferrotroph.</title>
        <authorList>
            <person name="Bianchini G."/>
            <person name="Nikeleit V."/>
            <person name="Kappler A."/>
            <person name="Bryce C."/>
            <person name="Sanchez-Baracaldo P."/>
        </authorList>
    </citation>
    <scope>NUCLEOTIDE SEQUENCE [LARGE SCALE GENOMIC DNA]</scope>
    <source>
        <strain evidence="2 3">UT/N1</strain>
    </source>
</reference>
<feature type="domain" description="Cyclic nucleotide-binding" evidence="1">
    <location>
        <begin position="15"/>
        <end position="116"/>
    </location>
</feature>
<accession>A0ABV3XVF0</accession>
<dbReference type="EMBL" id="JBEHHI010000002">
    <property type="protein sequence ID" value="MEX5728770.1"/>
    <property type="molecule type" value="Genomic_DNA"/>
</dbReference>
<evidence type="ECO:0000313" key="2">
    <source>
        <dbReference type="EMBL" id="MEX5728770.1"/>
    </source>
</evidence>
<dbReference type="SUPFAM" id="SSF51206">
    <property type="entry name" value="cAMP-binding domain-like"/>
    <property type="match status" value="1"/>
</dbReference>
<dbReference type="PROSITE" id="PS50042">
    <property type="entry name" value="CNMP_BINDING_3"/>
    <property type="match status" value="1"/>
</dbReference>
<dbReference type="CDD" id="cd00038">
    <property type="entry name" value="CAP_ED"/>
    <property type="match status" value="1"/>
</dbReference>
<evidence type="ECO:0000313" key="3">
    <source>
        <dbReference type="Proteomes" id="UP001560019"/>
    </source>
</evidence>
<keyword evidence="3" id="KW-1185">Reference proteome</keyword>
<dbReference type="RefSeq" id="WP_125407041.1">
    <property type="nucleotide sequence ID" value="NZ_JBEHHI010000002.1"/>
</dbReference>
<dbReference type="SMART" id="SM00100">
    <property type="entry name" value="cNMP"/>
    <property type="match status" value="1"/>
</dbReference>
<proteinExistence type="predicted"/>
<gene>
    <name evidence="2" type="ORF">Ga0609869_002123</name>
</gene>
<dbReference type="Gene3D" id="2.60.120.10">
    <property type="entry name" value="Jelly Rolls"/>
    <property type="match status" value="1"/>
</dbReference>
<name>A0ABV3XVF0_9RHOB</name>
<sequence length="155" mass="16997">MTLRTIRELLAEHPLFARFDGATLDELAGCARTEQFDSGALVLREGETADKVFLLRAGDVAVEMATPGQPPMIMETLHPGDLLGVSWLVAPYRHMADARALSNVRALSLDAACLREKCDAIPAVGYAFFRAWAPHVAQRMRAQRMRLLDLYGSGG</sequence>
<dbReference type="InterPro" id="IPR000595">
    <property type="entry name" value="cNMP-bd_dom"/>
</dbReference>
<organism evidence="2 3">
    <name type="scientific">Rhodovulum iodosum</name>
    <dbReference type="NCBI Taxonomy" id="68291"/>
    <lineage>
        <taxon>Bacteria</taxon>
        <taxon>Pseudomonadati</taxon>
        <taxon>Pseudomonadota</taxon>
        <taxon>Alphaproteobacteria</taxon>
        <taxon>Rhodobacterales</taxon>
        <taxon>Paracoccaceae</taxon>
        <taxon>Rhodovulum</taxon>
    </lineage>
</organism>
<dbReference type="Pfam" id="PF00027">
    <property type="entry name" value="cNMP_binding"/>
    <property type="match status" value="1"/>
</dbReference>
<dbReference type="InterPro" id="IPR014710">
    <property type="entry name" value="RmlC-like_jellyroll"/>
</dbReference>
<dbReference type="Proteomes" id="UP001560019">
    <property type="component" value="Unassembled WGS sequence"/>
</dbReference>
<protein>
    <submittedName>
        <fullName evidence="2">CRP/FNR family cyclic AMP-dependent transcriptional regulator</fullName>
    </submittedName>
</protein>
<dbReference type="InterPro" id="IPR018490">
    <property type="entry name" value="cNMP-bd_dom_sf"/>
</dbReference>